<feature type="compositionally biased region" description="Polar residues" evidence="1">
    <location>
        <begin position="184"/>
        <end position="210"/>
    </location>
</feature>
<name>A0A550CYC4_9AGAR</name>
<evidence type="ECO:0000313" key="3">
    <source>
        <dbReference type="Proteomes" id="UP000320762"/>
    </source>
</evidence>
<feature type="compositionally biased region" description="Low complexity" evidence="1">
    <location>
        <begin position="222"/>
        <end position="241"/>
    </location>
</feature>
<dbReference type="Proteomes" id="UP000320762">
    <property type="component" value="Unassembled WGS sequence"/>
</dbReference>
<dbReference type="AlphaFoldDB" id="A0A550CYC4"/>
<feature type="compositionally biased region" description="Polar residues" evidence="1">
    <location>
        <begin position="119"/>
        <end position="132"/>
    </location>
</feature>
<feature type="compositionally biased region" description="Basic residues" evidence="1">
    <location>
        <begin position="364"/>
        <end position="373"/>
    </location>
</feature>
<evidence type="ECO:0000256" key="1">
    <source>
        <dbReference type="SAM" id="MobiDB-lite"/>
    </source>
</evidence>
<feature type="compositionally biased region" description="Pro residues" evidence="1">
    <location>
        <begin position="250"/>
        <end position="262"/>
    </location>
</feature>
<dbReference type="EMBL" id="VDMD01000001">
    <property type="protein sequence ID" value="TRM69791.1"/>
    <property type="molecule type" value="Genomic_DNA"/>
</dbReference>
<gene>
    <name evidence="2" type="ORF">BD626DRAFT_18480</name>
</gene>
<sequence>MRHPNSSMTLFSIRKDAVAMSGTRSLLWFLGLTMPGPWSQVNAWSSLVTMEAIHDRPTHRLACSVRCAYIRRRFLALLSFLVINSCAFSDSRDKMLTPRSRRTSGSRNTPEPSIRKQPVSASKQLEPSSKQLGSPVRTLRSERKKHVRRSLSAPIFVDLRPSTSSDDHTSDDHVHSPEYDYADSPTTKGRASSLTKGSYPSSKGLPSSTRDPSHPPRDSGHPRCPTTPQRSTSRSTPSRPTTTRHDTPPASLPVPEKIPSPSLPSGSHIHRRSPRTAGHPPRTEKPLPPAPTPASAAPLRFHVTHSHNLDQELHSAPQAQHPRLHQTSAFWDRRAVTPEVGLYEHYANDMIRDALASGPGKTPSTKRRGQYLG</sequence>
<evidence type="ECO:0000313" key="2">
    <source>
        <dbReference type="EMBL" id="TRM69791.1"/>
    </source>
</evidence>
<accession>A0A550CYC4</accession>
<feature type="compositionally biased region" description="Basic and acidic residues" evidence="1">
    <location>
        <begin position="211"/>
        <end position="221"/>
    </location>
</feature>
<feature type="region of interest" description="Disordered" evidence="1">
    <location>
        <begin position="354"/>
        <end position="373"/>
    </location>
</feature>
<proteinExistence type="predicted"/>
<comment type="caution">
    <text evidence="2">The sequence shown here is derived from an EMBL/GenBank/DDBJ whole genome shotgun (WGS) entry which is preliminary data.</text>
</comment>
<protein>
    <submittedName>
        <fullName evidence="2">Uncharacterized protein</fullName>
    </submittedName>
</protein>
<feature type="compositionally biased region" description="Basic and acidic residues" evidence="1">
    <location>
        <begin position="165"/>
        <end position="178"/>
    </location>
</feature>
<keyword evidence="3" id="KW-1185">Reference proteome</keyword>
<reference evidence="2 3" key="1">
    <citation type="journal article" date="2019" name="New Phytol.">
        <title>Comparative genomics reveals unique wood-decay strategies and fruiting body development in the Schizophyllaceae.</title>
        <authorList>
            <person name="Almasi E."/>
            <person name="Sahu N."/>
            <person name="Krizsan K."/>
            <person name="Balint B."/>
            <person name="Kovacs G.M."/>
            <person name="Kiss B."/>
            <person name="Cseklye J."/>
            <person name="Drula E."/>
            <person name="Henrissat B."/>
            <person name="Nagy I."/>
            <person name="Chovatia M."/>
            <person name="Adam C."/>
            <person name="LaButti K."/>
            <person name="Lipzen A."/>
            <person name="Riley R."/>
            <person name="Grigoriev I.V."/>
            <person name="Nagy L.G."/>
        </authorList>
    </citation>
    <scope>NUCLEOTIDE SEQUENCE [LARGE SCALE GENOMIC DNA]</scope>
    <source>
        <strain evidence="2 3">NL-1724</strain>
    </source>
</reference>
<organism evidence="2 3">
    <name type="scientific">Schizophyllum amplum</name>
    <dbReference type="NCBI Taxonomy" id="97359"/>
    <lineage>
        <taxon>Eukaryota</taxon>
        <taxon>Fungi</taxon>
        <taxon>Dikarya</taxon>
        <taxon>Basidiomycota</taxon>
        <taxon>Agaricomycotina</taxon>
        <taxon>Agaricomycetes</taxon>
        <taxon>Agaricomycetidae</taxon>
        <taxon>Agaricales</taxon>
        <taxon>Schizophyllaceae</taxon>
        <taxon>Schizophyllum</taxon>
    </lineage>
</organism>
<feature type="region of interest" description="Disordered" evidence="1">
    <location>
        <begin position="95"/>
        <end position="296"/>
    </location>
</feature>